<feature type="transmembrane region" description="Helical" evidence="1">
    <location>
        <begin position="101"/>
        <end position="119"/>
    </location>
</feature>
<keyword evidence="3" id="KW-1185">Reference proteome</keyword>
<evidence type="ECO:0000313" key="2">
    <source>
        <dbReference type="EMBL" id="AEV31429.1"/>
    </source>
</evidence>
<evidence type="ECO:0000256" key="1">
    <source>
        <dbReference type="SAM" id="Phobius"/>
    </source>
</evidence>
<sequence length="136" mass="15504">MALGLNLNADIVRTLKQNNSMQEIWESVKTWFLSLGETYGVDPIIFGSIYVGAIPFFTLSVAWIVRNYRKDKPITIPVLCAGFFFVSAYLYLFIVGENIPWWVYVLLGAMIAYGAWSTYQSTKKKALKAKEEKDDD</sequence>
<organism evidence="2 3">
    <name type="scientific">Owenweeksia hongkongensis (strain DSM 17368 / CIP 108786 / JCM 12287 / NRRL B-23963 / UST20020801)</name>
    <dbReference type="NCBI Taxonomy" id="926562"/>
    <lineage>
        <taxon>Bacteria</taxon>
        <taxon>Pseudomonadati</taxon>
        <taxon>Bacteroidota</taxon>
        <taxon>Flavobacteriia</taxon>
        <taxon>Flavobacteriales</taxon>
        <taxon>Owenweeksiaceae</taxon>
        <taxon>Owenweeksia</taxon>
    </lineage>
</organism>
<evidence type="ECO:0000313" key="3">
    <source>
        <dbReference type="Proteomes" id="UP000005631"/>
    </source>
</evidence>
<proteinExistence type="predicted"/>
<feature type="transmembrane region" description="Helical" evidence="1">
    <location>
        <begin position="44"/>
        <end position="64"/>
    </location>
</feature>
<dbReference type="eggNOG" id="ENOG5032S8I">
    <property type="taxonomic scope" value="Bacteria"/>
</dbReference>
<dbReference type="HOGENOM" id="CLU_155210_0_0_10"/>
<keyword evidence="1" id="KW-0472">Membrane</keyword>
<keyword evidence="1" id="KW-1133">Transmembrane helix</keyword>
<dbReference type="AlphaFoldDB" id="G8QZ46"/>
<protein>
    <submittedName>
        <fullName evidence="2">Uncharacterized protein</fullName>
    </submittedName>
</protein>
<gene>
    <name evidence="2" type="ordered locus">Oweho_0411</name>
</gene>
<reference evidence="2 3" key="1">
    <citation type="journal article" date="2012" name="Stand. Genomic Sci.">
        <title>Genome sequence of the orange-pigmented seawater bacterium Owenweeksia hongkongensis type strain (UST20020801(T)).</title>
        <authorList>
            <person name="Riedel T."/>
            <person name="Held B."/>
            <person name="Nolan M."/>
            <person name="Lucas S."/>
            <person name="Lapidus A."/>
            <person name="Tice H."/>
            <person name="Del Rio T.G."/>
            <person name="Cheng J.F."/>
            <person name="Han C."/>
            <person name="Tapia R."/>
            <person name="Goodwin L.A."/>
            <person name="Pitluck S."/>
            <person name="Liolios K."/>
            <person name="Mavromatis K."/>
            <person name="Pagani I."/>
            <person name="Ivanova N."/>
            <person name="Mikhailova N."/>
            <person name="Pati A."/>
            <person name="Chen A."/>
            <person name="Palaniappan K."/>
            <person name="Rohde M."/>
            <person name="Tindall B.J."/>
            <person name="Detter J.C."/>
            <person name="Goker M."/>
            <person name="Woyke T."/>
            <person name="Bristow J."/>
            <person name="Eisen J.A."/>
            <person name="Markowitz V."/>
            <person name="Hugenholtz P."/>
            <person name="Klenk H.P."/>
            <person name="Kyrpides N.C."/>
        </authorList>
    </citation>
    <scope>NUCLEOTIDE SEQUENCE</scope>
    <source>
        <strain evidence="3">DSM 17368 / JCM 12287 / NRRL B-23963</strain>
    </source>
</reference>
<accession>G8QZ46</accession>
<keyword evidence="1" id="KW-0812">Transmembrane</keyword>
<dbReference type="KEGG" id="oho:Oweho_0411"/>
<name>G8QZ46_OWEHD</name>
<dbReference type="EMBL" id="CP003156">
    <property type="protein sequence ID" value="AEV31429.1"/>
    <property type="molecule type" value="Genomic_DNA"/>
</dbReference>
<feature type="transmembrane region" description="Helical" evidence="1">
    <location>
        <begin position="76"/>
        <end position="95"/>
    </location>
</feature>
<dbReference type="STRING" id="926562.Oweho_0411"/>
<dbReference type="Proteomes" id="UP000005631">
    <property type="component" value="Chromosome"/>
</dbReference>